<gene>
    <name evidence="2" type="ORF">QBC34DRAFT_129614</name>
</gene>
<reference evidence="2" key="1">
    <citation type="journal article" date="2023" name="Mol. Phylogenet. Evol.">
        <title>Genome-scale phylogeny and comparative genomics of the fungal order Sordariales.</title>
        <authorList>
            <person name="Hensen N."/>
            <person name="Bonometti L."/>
            <person name="Westerberg I."/>
            <person name="Brannstrom I.O."/>
            <person name="Guillou S."/>
            <person name="Cros-Aarteil S."/>
            <person name="Calhoun S."/>
            <person name="Haridas S."/>
            <person name="Kuo A."/>
            <person name="Mondo S."/>
            <person name="Pangilinan J."/>
            <person name="Riley R."/>
            <person name="LaButti K."/>
            <person name="Andreopoulos B."/>
            <person name="Lipzen A."/>
            <person name="Chen C."/>
            <person name="Yan M."/>
            <person name="Daum C."/>
            <person name="Ng V."/>
            <person name="Clum A."/>
            <person name="Steindorff A."/>
            <person name="Ohm R.A."/>
            <person name="Martin F."/>
            <person name="Silar P."/>
            <person name="Natvig D.O."/>
            <person name="Lalanne C."/>
            <person name="Gautier V."/>
            <person name="Ament-Velasquez S.L."/>
            <person name="Kruys A."/>
            <person name="Hutchinson M.I."/>
            <person name="Powell A.J."/>
            <person name="Barry K."/>
            <person name="Miller A.N."/>
            <person name="Grigoriev I.V."/>
            <person name="Debuchy R."/>
            <person name="Gladieux P."/>
            <person name="Hiltunen Thoren M."/>
            <person name="Johannesson H."/>
        </authorList>
    </citation>
    <scope>NUCLEOTIDE SEQUENCE</scope>
    <source>
        <strain evidence="2">PSN243</strain>
    </source>
</reference>
<organism evidence="2 3">
    <name type="scientific">Podospora aff. communis PSN243</name>
    <dbReference type="NCBI Taxonomy" id="3040156"/>
    <lineage>
        <taxon>Eukaryota</taxon>
        <taxon>Fungi</taxon>
        <taxon>Dikarya</taxon>
        <taxon>Ascomycota</taxon>
        <taxon>Pezizomycotina</taxon>
        <taxon>Sordariomycetes</taxon>
        <taxon>Sordariomycetidae</taxon>
        <taxon>Sordariales</taxon>
        <taxon>Podosporaceae</taxon>
        <taxon>Podospora</taxon>
    </lineage>
</organism>
<comment type="caution">
    <text evidence="2">The sequence shown here is derived from an EMBL/GenBank/DDBJ whole genome shotgun (WGS) entry which is preliminary data.</text>
</comment>
<feature type="region of interest" description="Disordered" evidence="1">
    <location>
        <begin position="132"/>
        <end position="206"/>
    </location>
</feature>
<evidence type="ECO:0000256" key="1">
    <source>
        <dbReference type="SAM" id="MobiDB-lite"/>
    </source>
</evidence>
<feature type="compositionally biased region" description="Polar residues" evidence="1">
    <location>
        <begin position="192"/>
        <end position="206"/>
    </location>
</feature>
<feature type="compositionally biased region" description="Polar residues" evidence="1">
    <location>
        <begin position="152"/>
        <end position="168"/>
    </location>
</feature>
<feature type="region of interest" description="Disordered" evidence="1">
    <location>
        <begin position="1"/>
        <end position="22"/>
    </location>
</feature>
<sequence length="276" mass="30387">MMSDNLGDDPLQRSLDRLDQPSRDSTWLSAAYLGTGSSGFHPSLPAGTPLPYESQRGFRTPSPEVEHVQGHDYTGDHTPLNHPPFYHHSSPSWTSRTGSSAYPMPIDHQVYDLSTEVGDSADMNASTLVEYLSTPPSRKSTLDDDKGVSHGYSINNTMSGPAGSSSIAPTPIRKHRTSQVDRELQRQRHMQEGNTQPENTGKQQTYLSNDRSFGSVTADIDRFGIVRGSALHPRYPQSIPDALLVNESFEGSEVDNEEWVDLKLDLQGYSEISPTG</sequence>
<evidence type="ECO:0000313" key="2">
    <source>
        <dbReference type="EMBL" id="KAK4447509.1"/>
    </source>
</evidence>
<name>A0AAV9GH61_9PEZI</name>
<proteinExistence type="predicted"/>
<dbReference type="AlphaFoldDB" id="A0AAV9GH61"/>
<reference evidence="2" key="2">
    <citation type="submission" date="2023-05" db="EMBL/GenBank/DDBJ databases">
        <authorList>
            <consortium name="Lawrence Berkeley National Laboratory"/>
            <person name="Steindorff A."/>
            <person name="Hensen N."/>
            <person name="Bonometti L."/>
            <person name="Westerberg I."/>
            <person name="Brannstrom I.O."/>
            <person name="Guillou S."/>
            <person name="Cros-Aarteil S."/>
            <person name="Calhoun S."/>
            <person name="Haridas S."/>
            <person name="Kuo A."/>
            <person name="Mondo S."/>
            <person name="Pangilinan J."/>
            <person name="Riley R."/>
            <person name="Labutti K."/>
            <person name="Andreopoulos B."/>
            <person name="Lipzen A."/>
            <person name="Chen C."/>
            <person name="Yanf M."/>
            <person name="Daum C."/>
            <person name="Ng V."/>
            <person name="Clum A."/>
            <person name="Ohm R."/>
            <person name="Martin F."/>
            <person name="Silar P."/>
            <person name="Natvig D."/>
            <person name="Lalanne C."/>
            <person name="Gautier V."/>
            <person name="Ament-Velasquez S.L."/>
            <person name="Kruys A."/>
            <person name="Hutchinson M.I."/>
            <person name="Powell A.J."/>
            <person name="Barry K."/>
            <person name="Miller A.N."/>
            <person name="Grigoriev I.V."/>
            <person name="Debuchy R."/>
            <person name="Gladieux P."/>
            <person name="Thoren M.H."/>
            <person name="Johannesson H."/>
        </authorList>
    </citation>
    <scope>NUCLEOTIDE SEQUENCE</scope>
    <source>
        <strain evidence="2">PSN243</strain>
    </source>
</reference>
<feature type="region of interest" description="Disordered" evidence="1">
    <location>
        <begin position="38"/>
        <end position="67"/>
    </location>
</feature>
<feature type="compositionally biased region" description="Basic and acidic residues" evidence="1">
    <location>
        <begin position="178"/>
        <end position="191"/>
    </location>
</feature>
<dbReference type="EMBL" id="MU865949">
    <property type="protein sequence ID" value="KAK4447509.1"/>
    <property type="molecule type" value="Genomic_DNA"/>
</dbReference>
<keyword evidence="3" id="KW-1185">Reference proteome</keyword>
<protein>
    <submittedName>
        <fullName evidence="2">Uncharacterized protein</fullName>
    </submittedName>
</protein>
<feature type="compositionally biased region" description="Basic and acidic residues" evidence="1">
    <location>
        <begin position="10"/>
        <end position="22"/>
    </location>
</feature>
<evidence type="ECO:0000313" key="3">
    <source>
        <dbReference type="Proteomes" id="UP001321760"/>
    </source>
</evidence>
<dbReference type="Proteomes" id="UP001321760">
    <property type="component" value="Unassembled WGS sequence"/>
</dbReference>
<accession>A0AAV9GH61</accession>